<dbReference type="Pfam" id="PF13860">
    <property type="entry name" value="FlgD_ig"/>
    <property type="match status" value="1"/>
</dbReference>
<name>A0A2Z6E8W1_9GAMM</name>
<dbReference type="Gene3D" id="2.30.30.910">
    <property type="match status" value="1"/>
</dbReference>
<evidence type="ECO:0000259" key="6">
    <source>
        <dbReference type="Pfam" id="PF13860"/>
    </source>
</evidence>
<dbReference type="AlphaFoldDB" id="A0A2Z6E8W1"/>
<feature type="domain" description="FlgD/Vpr Ig-like" evidence="6">
    <location>
        <begin position="116"/>
        <end position="179"/>
    </location>
</feature>
<dbReference type="InterPro" id="IPR025965">
    <property type="entry name" value="FlgD/Vpr_Ig-like"/>
</dbReference>
<reference evidence="9" key="1">
    <citation type="submission" date="2018-04" db="EMBL/GenBank/DDBJ databases">
        <authorList>
            <person name="Watanabe M."/>
            <person name="Kojima H."/>
        </authorList>
    </citation>
    <scope>NUCLEOTIDE SEQUENCE [LARGE SCALE GENOMIC DNA]</scope>
    <source>
        <strain evidence="9">Dysh456</strain>
    </source>
</reference>
<evidence type="ECO:0000259" key="7">
    <source>
        <dbReference type="Pfam" id="PF13861"/>
    </source>
</evidence>
<dbReference type="Pfam" id="PF13861">
    <property type="entry name" value="FLgD_tudor"/>
    <property type="match status" value="1"/>
</dbReference>
<evidence type="ECO:0000256" key="3">
    <source>
        <dbReference type="ARBA" id="ARBA00022795"/>
    </source>
</evidence>
<accession>A0A2Z6E8W1</accession>
<dbReference type="InterPro" id="IPR005648">
    <property type="entry name" value="FlgD"/>
</dbReference>
<gene>
    <name evidence="8" type="ORF">ALSL_2404</name>
</gene>
<evidence type="ECO:0000256" key="5">
    <source>
        <dbReference type="RuleBase" id="RU362076"/>
    </source>
</evidence>
<dbReference type="Proteomes" id="UP000270530">
    <property type="component" value="Chromosome"/>
</dbReference>
<keyword evidence="9" id="KW-1185">Reference proteome</keyword>
<dbReference type="KEGG" id="rbd:ALSL_2404"/>
<dbReference type="Gene3D" id="2.60.40.4070">
    <property type="match status" value="1"/>
</dbReference>
<dbReference type="EMBL" id="AP018560">
    <property type="protein sequence ID" value="BBD81029.1"/>
    <property type="molecule type" value="Genomic_DNA"/>
</dbReference>
<evidence type="ECO:0000256" key="4">
    <source>
        <dbReference type="ARBA" id="ARBA00024746"/>
    </source>
</evidence>
<dbReference type="OrthoDB" id="9785233at2"/>
<proteinExistence type="inferred from homology"/>
<evidence type="ECO:0000256" key="2">
    <source>
        <dbReference type="ARBA" id="ARBA00016013"/>
    </source>
</evidence>
<keyword evidence="3 5" id="KW-1005">Bacterial flagellum biogenesis</keyword>
<dbReference type="InterPro" id="IPR025963">
    <property type="entry name" value="FLgD_Tudor"/>
</dbReference>
<sequence>MSSVNQTQAATAASTASAGSVASAAATGSMSQADFLKLLTTQLQTQDPTHPLDNSQFVSQLAQFSQLASTQELASTVESLGGQITSALQTSQVLGSSNLVGRQVLVPSSSLAYAGSPTSGAVNVASAGDVAVVIRDGTGKVVRTLDLGAQPAGLASFSWDGLDDSGKPVAAGSYQLAADSGGSALSTYVAGTVSGVGYGGSSVGTYLEVAGVGGVPLSAVAQIN</sequence>
<dbReference type="Pfam" id="PF03963">
    <property type="entry name" value="FlgD"/>
    <property type="match status" value="1"/>
</dbReference>
<keyword evidence="8" id="KW-0969">Cilium</keyword>
<comment type="function">
    <text evidence="4 5">Required for flagellar hook formation. May act as a scaffolding protein.</text>
</comment>
<dbReference type="RefSeq" id="WP_126539475.1">
    <property type="nucleotide sequence ID" value="NZ_AP018560.1"/>
</dbReference>
<organism evidence="8 9">
    <name type="scientific">Aerosticca soli</name>
    <dbReference type="NCBI Taxonomy" id="2010829"/>
    <lineage>
        <taxon>Bacteria</taxon>
        <taxon>Pseudomonadati</taxon>
        <taxon>Pseudomonadota</taxon>
        <taxon>Gammaproteobacteria</taxon>
        <taxon>Lysobacterales</taxon>
        <taxon>Rhodanobacteraceae</taxon>
        <taxon>Aerosticca</taxon>
    </lineage>
</organism>
<protein>
    <recommendedName>
        <fullName evidence="2 5">Basal-body rod modification protein FlgD</fullName>
    </recommendedName>
</protein>
<feature type="domain" description="FlgD Tudor-like" evidence="7">
    <location>
        <begin position="91"/>
        <end position="220"/>
    </location>
</feature>
<evidence type="ECO:0000313" key="8">
    <source>
        <dbReference type="EMBL" id="BBD81029.1"/>
    </source>
</evidence>
<keyword evidence="8" id="KW-0966">Cell projection</keyword>
<keyword evidence="8" id="KW-0282">Flagellum</keyword>
<evidence type="ECO:0000256" key="1">
    <source>
        <dbReference type="ARBA" id="ARBA00010577"/>
    </source>
</evidence>
<reference evidence="9" key="2">
    <citation type="submission" date="2018-06" db="EMBL/GenBank/DDBJ databases">
        <title>Genome sequence of Rhodanobacteraceae bacterium strain Dysh456.</title>
        <authorList>
            <person name="Fukui M."/>
        </authorList>
    </citation>
    <scope>NUCLEOTIDE SEQUENCE [LARGE SCALE GENOMIC DNA]</scope>
    <source>
        <strain evidence="9">Dysh456</strain>
    </source>
</reference>
<evidence type="ECO:0000313" key="9">
    <source>
        <dbReference type="Proteomes" id="UP000270530"/>
    </source>
</evidence>
<dbReference type="GO" id="GO:0044781">
    <property type="term" value="P:bacterial-type flagellum organization"/>
    <property type="evidence" value="ECO:0007669"/>
    <property type="project" value="UniProtKB-UniRule"/>
</dbReference>
<comment type="similarity">
    <text evidence="1 5">Belongs to the FlgD family.</text>
</comment>